<sequence length="472" mass="52829">MVASMTEKQAIKFIKTLEGRGWDFDGAYGWQCFDLANVYWAKLFGHGLRGTGAADIPFQNDFTNEAHVYNNTQSFLAKPGDVVVFPRTFGGGYGHVAVVISATLNAITVIEQNWVGGGLSKTEVATRRTHGYEFPMWFIRPFYKKANVTKSIQSPTVTKKKATPKKRKMKTLKYIRDEVKGYRLPNRGYKPKGIVLHNDAGSVYATAESYHNGLVNAPESRLEVGIAHSYISGNTVWQALPESRIGWHTANVVGNKDYYGIEICQSIGASDKVFLANEQSAFQESARMLKKWGLPANRNTVRLHVEFSSTSCPHRSAKLHTGYDPVTQGLLPKAKQLQLKDYFIKQIRSYMDGKVPVATVKKSTSSASNTKSTVAGAWKKNNYGTYYMKEKARFVNGNQPIIARTTGPFRSCPVAYNFQPGGYCDYDEVMLQDGHVWIGYTWKSKRYYLPIRTWNGVAPPHHGVGTLWGSIK</sequence>
<dbReference type="Gene3D" id="3.90.1720.10">
    <property type="entry name" value="endopeptidase domain like (from Nostoc punctiforme)"/>
    <property type="match status" value="1"/>
</dbReference>
<dbReference type="Pfam" id="PF01510">
    <property type="entry name" value="Amidase_2"/>
    <property type="match status" value="1"/>
</dbReference>
<organism evidence="5 6">
    <name type="scientific">Staphylococcus pettenkoferi</name>
    <dbReference type="NCBI Taxonomy" id="170573"/>
    <lineage>
        <taxon>Bacteria</taxon>
        <taxon>Bacillati</taxon>
        <taxon>Bacillota</taxon>
        <taxon>Bacilli</taxon>
        <taxon>Bacillales</taxon>
        <taxon>Staphylococcaceae</taxon>
        <taxon>Staphylococcus</taxon>
    </lineage>
</organism>
<comment type="catalytic activity">
    <reaction evidence="1">
        <text>Hydrolyzes the link between N-acetylmuramoyl residues and L-amino acid residues in certain cell-wall glycopeptides.</text>
        <dbReference type="EC" id="3.5.1.28"/>
    </reaction>
</comment>
<evidence type="ECO:0000313" key="5">
    <source>
        <dbReference type="EMBL" id="MCY1584128.1"/>
    </source>
</evidence>
<dbReference type="CDD" id="cd06583">
    <property type="entry name" value="PGRP"/>
    <property type="match status" value="1"/>
</dbReference>
<proteinExistence type="predicted"/>
<reference evidence="5" key="1">
    <citation type="journal article" date="2022" name="Int. J. Mol. Sci.">
        <title>Phenotypic and Genotypic Virulence Characterisation of Staphylococcus pettenkoferi Strains Isolated from Human Bloodstream and Diabetic Foot Infections.</title>
        <authorList>
            <person name="Magnan C."/>
            <person name="Ahmad-Mansour N."/>
            <person name="Pouget C."/>
            <person name="Morsli M."/>
            <person name="Huc-Brandt S."/>
            <person name="Pantel A."/>
            <person name="Dunyach-Remy C."/>
            <person name="Sotto A."/>
            <person name="Molle V."/>
            <person name="Lavigne J.-P."/>
        </authorList>
    </citation>
    <scope>NUCLEOTIDE SEQUENCE</scope>
    <source>
        <strain evidence="5">NSP012P</strain>
    </source>
</reference>
<dbReference type="Pfam" id="PF08460">
    <property type="entry name" value="SH3_5"/>
    <property type="match status" value="1"/>
</dbReference>
<dbReference type="SUPFAM" id="SSF55846">
    <property type="entry name" value="N-acetylmuramoyl-L-alanine amidase-like"/>
    <property type="match status" value="1"/>
</dbReference>
<evidence type="ECO:0000256" key="1">
    <source>
        <dbReference type="ARBA" id="ARBA00001561"/>
    </source>
</evidence>
<dbReference type="InterPro" id="IPR038765">
    <property type="entry name" value="Papain-like_cys_pep_sf"/>
</dbReference>
<dbReference type="Proteomes" id="UP001072952">
    <property type="component" value="Unassembled WGS sequence"/>
</dbReference>
<dbReference type="InterPro" id="IPR003646">
    <property type="entry name" value="SH3-like_bac-type"/>
</dbReference>
<dbReference type="PROSITE" id="PS51781">
    <property type="entry name" value="SH3B"/>
    <property type="match status" value="1"/>
</dbReference>
<accession>A0ABT4BNI1</accession>
<dbReference type="InterPro" id="IPR007921">
    <property type="entry name" value="CHAP_dom"/>
</dbReference>
<dbReference type="InterPro" id="IPR036505">
    <property type="entry name" value="Amidase/PGRP_sf"/>
</dbReference>
<feature type="domain" description="Peptidase C51" evidence="3">
    <location>
        <begin position="7"/>
        <end position="140"/>
    </location>
</feature>
<dbReference type="SUPFAM" id="SSF54001">
    <property type="entry name" value="Cysteine proteinases"/>
    <property type="match status" value="1"/>
</dbReference>
<comment type="caution">
    <text evidence="5">The sequence shown here is derived from an EMBL/GenBank/DDBJ whole genome shotgun (WGS) entry which is preliminary data.</text>
</comment>
<dbReference type="InterPro" id="IPR002502">
    <property type="entry name" value="Amidase_domain"/>
</dbReference>
<dbReference type="EMBL" id="JANSLD010000044">
    <property type="protein sequence ID" value="MCY1584128.1"/>
    <property type="molecule type" value="Genomic_DNA"/>
</dbReference>
<protein>
    <recommendedName>
        <fullName evidence="2">N-acetylmuramoyl-L-alanine amidase</fullName>
        <ecNumber evidence="2">3.5.1.28</ecNumber>
    </recommendedName>
</protein>
<evidence type="ECO:0000313" key="6">
    <source>
        <dbReference type="Proteomes" id="UP001072952"/>
    </source>
</evidence>
<keyword evidence="6" id="KW-1185">Reference proteome</keyword>
<dbReference type="Gene3D" id="2.30.30.40">
    <property type="entry name" value="SH3 Domains"/>
    <property type="match status" value="1"/>
</dbReference>
<dbReference type="SMART" id="SM00287">
    <property type="entry name" value="SH3b"/>
    <property type="match status" value="1"/>
</dbReference>
<name>A0ABT4BNI1_9STAP</name>
<dbReference type="RefSeq" id="WP_268213745.1">
    <property type="nucleotide sequence ID" value="NZ_JANSLD010000044.1"/>
</dbReference>
<dbReference type="PROSITE" id="PS50911">
    <property type="entry name" value="CHAP"/>
    <property type="match status" value="1"/>
</dbReference>
<reference evidence="5" key="2">
    <citation type="submission" date="2022-08" db="EMBL/GenBank/DDBJ databases">
        <authorList>
            <person name="Magnan C."/>
        </authorList>
    </citation>
    <scope>NUCLEOTIDE SEQUENCE</scope>
    <source>
        <strain evidence="5">NSP012P</strain>
    </source>
</reference>
<evidence type="ECO:0000259" key="4">
    <source>
        <dbReference type="PROSITE" id="PS51781"/>
    </source>
</evidence>
<dbReference type="EC" id="3.5.1.28" evidence="2"/>
<feature type="domain" description="SH3b" evidence="4">
    <location>
        <begin position="390"/>
        <end position="457"/>
    </location>
</feature>
<dbReference type="Gene3D" id="3.40.80.10">
    <property type="entry name" value="Peptidoglycan recognition protein-like"/>
    <property type="match status" value="1"/>
</dbReference>
<dbReference type="SMART" id="SM00644">
    <property type="entry name" value="Ami_2"/>
    <property type="match status" value="1"/>
</dbReference>
<evidence type="ECO:0000259" key="3">
    <source>
        <dbReference type="PROSITE" id="PS50911"/>
    </source>
</evidence>
<gene>
    <name evidence="5" type="ORF">NW133_11550</name>
</gene>
<dbReference type="Pfam" id="PF05257">
    <property type="entry name" value="CHAP"/>
    <property type="match status" value="1"/>
</dbReference>
<evidence type="ECO:0000256" key="2">
    <source>
        <dbReference type="ARBA" id="ARBA00011901"/>
    </source>
</evidence>